<gene>
    <name evidence="11" type="ORF">L211DRAFT_879537</name>
</gene>
<feature type="transmembrane region" description="Helical" evidence="10">
    <location>
        <begin position="139"/>
        <end position="160"/>
    </location>
</feature>
<keyword evidence="6" id="KW-0418">Kinase</keyword>
<dbReference type="PANTHER" id="PTHR13205:SF15">
    <property type="entry name" value="DOLICHOL KINASE"/>
    <property type="match status" value="1"/>
</dbReference>
<keyword evidence="4" id="KW-0808">Transferase</keyword>
<evidence type="ECO:0000256" key="2">
    <source>
        <dbReference type="ARBA" id="ARBA00010794"/>
    </source>
</evidence>
<keyword evidence="9 10" id="KW-0472">Membrane</keyword>
<proteinExistence type="inferred from homology"/>
<feature type="transmembrane region" description="Helical" evidence="10">
    <location>
        <begin position="422"/>
        <end position="441"/>
    </location>
</feature>
<evidence type="ECO:0000256" key="3">
    <source>
        <dbReference type="ARBA" id="ARBA00012132"/>
    </source>
</evidence>
<feature type="non-terminal residue" evidence="11">
    <location>
        <position position="1"/>
    </location>
</feature>
<dbReference type="EC" id="2.7.1.108" evidence="3"/>
<dbReference type="AlphaFoldDB" id="A0A3N4LMN4"/>
<sequence>PRSIDPAPLLYPIFFPLAVSISISPSVFLQNLILTLASLPPMLFPTDFPYQWIISLFPLFIPTFLSSYMNIKTSVTSLEREVLETLSYLPLLQKTLIDVLAYTLQPSLTMTEIRLLSTGLVNLLISSASPQAIVLKSLLWIGGFGIMLGCSDLITWSVQLSRIPRHRFRRAGEVVRSIGRFSGNLVRRSSQGEYASSADEGEHVEGQGFFTSARRKMGYSTPSPLAWATSLTHAQAQRRKYIYAALVYTIILSLILFAIRPYLRNTAFQGLDPFPWAASYLFCGLPGYGNLTSLISNWLGYPTTPGEGWTGYIANRRLYIFSYWGIILFLGIALVFSPISSSFEVDTRRKIFHGMVVGMFLLVGVVDPPLTHLAMSLVLAIFGLADLLRAGQLPPVSRPLSRFLAPFVDGRDLKGPVVISHFFLLVGGAVGGWFSIAAASSSATPTSTTDSSVVATKARELAFLAGVVCVGLGDSAASLVGRRVGRTKWGWAGGKSLEGSMAFMGAVGVGLTIARWWLGKLGGAGVTWGGVVWAKIWAAAAGAAMLEAVVTGGNDNVVVPVGMWVVVRGLGL</sequence>
<dbReference type="GO" id="GO:0043048">
    <property type="term" value="P:dolichyl monophosphate biosynthetic process"/>
    <property type="evidence" value="ECO:0007669"/>
    <property type="project" value="TreeGrafter"/>
</dbReference>
<feature type="transmembrane region" description="Helical" evidence="10">
    <location>
        <begin position="115"/>
        <end position="133"/>
    </location>
</feature>
<dbReference type="InterPro" id="IPR032974">
    <property type="entry name" value="Polypren_kinase"/>
</dbReference>
<feature type="transmembrane region" description="Helical" evidence="10">
    <location>
        <begin position="461"/>
        <end position="480"/>
    </location>
</feature>
<dbReference type="GO" id="GO:0005789">
    <property type="term" value="C:endoplasmic reticulum membrane"/>
    <property type="evidence" value="ECO:0007669"/>
    <property type="project" value="UniProtKB-SubCell"/>
</dbReference>
<dbReference type="STRING" id="1051890.A0A3N4LMN4"/>
<evidence type="ECO:0000256" key="4">
    <source>
        <dbReference type="ARBA" id="ARBA00022679"/>
    </source>
</evidence>
<evidence type="ECO:0000256" key="9">
    <source>
        <dbReference type="ARBA" id="ARBA00023136"/>
    </source>
</evidence>
<dbReference type="OrthoDB" id="377083at2759"/>
<dbReference type="InParanoid" id="A0A3N4LMN4"/>
<keyword evidence="8 10" id="KW-1133">Transmembrane helix</keyword>
<dbReference type="EMBL" id="ML121543">
    <property type="protein sequence ID" value="RPB24076.1"/>
    <property type="molecule type" value="Genomic_DNA"/>
</dbReference>
<evidence type="ECO:0000313" key="11">
    <source>
        <dbReference type="EMBL" id="RPB24076.1"/>
    </source>
</evidence>
<feature type="transmembrane region" description="Helical" evidence="10">
    <location>
        <begin position="501"/>
        <end position="518"/>
    </location>
</feature>
<evidence type="ECO:0000256" key="7">
    <source>
        <dbReference type="ARBA" id="ARBA00022824"/>
    </source>
</evidence>
<feature type="transmembrane region" description="Helical" evidence="10">
    <location>
        <begin position="318"/>
        <end position="339"/>
    </location>
</feature>
<accession>A0A3N4LMN4</accession>
<dbReference type="Proteomes" id="UP000267821">
    <property type="component" value="Unassembled WGS sequence"/>
</dbReference>
<protein>
    <recommendedName>
        <fullName evidence="3">dolichol kinase</fullName>
        <ecNumber evidence="3">2.7.1.108</ecNumber>
    </recommendedName>
</protein>
<reference evidence="11 12" key="1">
    <citation type="journal article" date="2018" name="Nat. Ecol. Evol.">
        <title>Pezizomycetes genomes reveal the molecular basis of ectomycorrhizal truffle lifestyle.</title>
        <authorList>
            <person name="Murat C."/>
            <person name="Payen T."/>
            <person name="Noel B."/>
            <person name="Kuo A."/>
            <person name="Morin E."/>
            <person name="Chen J."/>
            <person name="Kohler A."/>
            <person name="Krizsan K."/>
            <person name="Balestrini R."/>
            <person name="Da Silva C."/>
            <person name="Montanini B."/>
            <person name="Hainaut M."/>
            <person name="Levati E."/>
            <person name="Barry K.W."/>
            <person name="Belfiori B."/>
            <person name="Cichocki N."/>
            <person name="Clum A."/>
            <person name="Dockter R.B."/>
            <person name="Fauchery L."/>
            <person name="Guy J."/>
            <person name="Iotti M."/>
            <person name="Le Tacon F."/>
            <person name="Lindquist E.A."/>
            <person name="Lipzen A."/>
            <person name="Malagnac F."/>
            <person name="Mello A."/>
            <person name="Molinier V."/>
            <person name="Miyauchi S."/>
            <person name="Poulain J."/>
            <person name="Riccioni C."/>
            <person name="Rubini A."/>
            <person name="Sitrit Y."/>
            <person name="Splivallo R."/>
            <person name="Traeger S."/>
            <person name="Wang M."/>
            <person name="Zifcakova L."/>
            <person name="Wipf D."/>
            <person name="Zambonelli A."/>
            <person name="Paolocci F."/>
            <person name="Nowrousian M."/>
            <person name="Ottonello S."/>
            <person name="Baldrian P."/>
            <person name="Spatafora J.W."/>
            <person name="Henrissat B."/>
            <person name="Nagy L.G."/>
            <person name="Aury J.M."/>
            <person name="Wincker P."/>
            <person name="Grigoriev I.V."/>
            <person name="Bonfante P."/>
            <person name="Martin F.M."/>
        </authorList>
    </citation>
    <scope>NUCLEOTIDE SEQUENCE [LARGE SCALE GENOMIC DNA]</scope>
    <source>
        <strain evidence="11 12">ATCC MYA-4762</strain>
    </source>
</reference>
<dbReference type="GO" id="GO:0004168">
    <property type="term" value="F:dolichol kinase activity"/>
    <property type="evidence" value="ECO:0007669"/>
    <property type="project" value="UniProtKB-EC"/>
</dbReference>
<feature type="transmembrane region" description="Helical" evidence="10">
    <location>
        <begin position="49"/>
        <end position="71"/>
    </location>
</feature>
<evidence type="ECO:0000256" key="8">
    <source>
        <dbReference type="ARBA" id="ARBA00022989"/>
    </source>
</evidence>
<feature type="transmembrane region" description="Helical" evidence="10">
    <location>
        <begin position="241"/>
        <end position="263"/>
    </location>
</feature>
<keyword evidence="7" id="KW-0256">Endoplasmic reticulum</keyword>
<evidence type="ECO:0000256" key="1">
    <source>
        <dbReference type="ARBA" id="ARBA00004477"/>
    </source>
</evidence>
<keyword evidence="5 10" id="KW-0812">Transmembrane</keyword>
<evidence type="ECO:0000313" key="12">
    <source>
        <dbReference type="Proteomes" id="UP000267821"/>
    </source>
</evidence>
<feature type="transmembrane region" description="Helical" evidence="10">
    <location>
        <begin position="9"/>
        <end position="29"/>
    </location>
</feature>
<comment type="similarity">
    <text evidence="2">Belongs to the polyprenol kinase family.</text>
</comment>
<dbReference type="PANTHER" id="PTHR13205">
    <property type="entry name" value="TRANSMEMBRANE PROTEIN 15-RELATED"/>
    <property type="match status" value="1"/>
</dbReference>
<name>A0A3N4LMN4_9PEZI</name>
<evidence type="ECO:0000256" key="10">
    <source>
        <dbReference type="SAM" id="Phobius"/>
    </source>
</evidence>
<evidence type="ECO:0000256" key="5">
    <source>
        <dbReference type="ARBA" id="ARBA00022692"/>
    </source>
</evidence>
<evidence type="ECO:0000256" key="6">
    <source>
        <dbReference type="ARBA" id="ARBA00022777"/>
    </source>
</evidence>
<comment type="subcellular location">
    <subcellularLocation>
        <location evidence="1">Endoplasmic reticulum membrane</location>
        <topology evidence="1">Multi-pass membrane protein</topology>
    </subcellularLocation>
</comment>
<keyword evidence="12" id="KW-1185">Reference proteome</keyword>
<organism evidence="11 12">
    <name type="scientific">Terfezia boudieri ATCC MYA-4762</name>
    <dbReference type="NCBI Taxonomy" id="1051890"/>
    <lineage>
        <taxon>Eukaryota</taxon>
        <taxon>Fungi</taxon>
        <taxon>Dikarya</taxon>
        <taxon>Ascomycota</taxon>
        <taxon>Pezizomycotina</taxon>
        <taxon>Pezizomycetes</taxon>
        <taxon>Pezizales</taxon>
        <taxon>Pezizaceae</taxon>
        <taxon>Terfezia</taxon>
    </lineage>
</organism>